<evidence type="ECO:0000313" key="2">
    <source>
        <dbReference type="EMBL" id="KAF7551813.1"/>
    </source>
</evidence>
<evidence type="ECO:0000313" key="3">
    <source>
        <dbReference type="Proteomes" id="UP000722485"/>
    </source>
</evidence>
<dbReference type="EMBL" id="JAANBB010000071">
    <property type="protein sequence ID" value="KAF7551813.1"/>
    <property type="molecule type" value="Genomic_DNA"/>
</dbReference>
<feature type="domain" description="NACHT-NTPase and P-loop NTPases N-terminal" evidence="1">
    <location>
        <begin position="8"/>
        <end position="120"/>
    </location>
</feature>
<keyword evidence="3" id="KW-1185">Reference proteome</keyword>
<evidence type="ECO:0000259" key="1">
    <source>
        <dbReference type="Pfam" id="PF17107"/>
    </source>
</evidence>
<dbReference type="InterPro" id="IPR031352">
    <property type="entry name" value="SesA"/>
</dbReference>
<dbReference type="Pfam" id="PF17107">
    <property type="entry name" value="SesA"/>
    <property type="match status" value="1"/>
</dbReference>
<accession>A0A9P5HIH8</accession>
<comment type="caution">
    <text evidence="2">The sequence shown here is derived from an EMBL/GenBank/DDBJ whole genome shotgun (WGS) entry which is preliminary data.</text>
</comment>
<dbReference type="Proteomes" id="UP000722485">
    <property type="component" value="Unassembled WGS sequence"/>
</dbReference>
<organism evidence="2 3">
    <name type="scientific">Cylindrodendrum hubeiense</name>
    <dbReference type="NCBI Taxonomy" id="595255"/>
    <lineage>
        <taxon>Eukaryota</taxon>
        <taxon>Fungi</taxon>
        <taxon>Dikarya</taxon>
        <taxon>Ascomycota</taxon>
        <taxon>Pezizomycotina</taxon>
        <taxon>Sordariomycetes</taxon>
        <taxon>Hypocreomycetidae</taxon>
        <taxon>Hypocreales</taxon>
        <taxon>Nectriaceae</taxon>
        <taxon>Cylindrodendrum</taxon>
    </lineage>
</organism>
<gene>
    <name evidence="2" type="ORF">G7Z17_g4739</name>
</gene>
<protein>
    <recommendedName>
        <fullName evidence="1">NACHT-NTPase and P-loop NTPases N-terminal domain-containing protein</fullName>
    </recommendedName>
</protein>
<sequence>MAEVLGIVSSVITVIETAGKLGTSAIKLKQLWDEVQDVPESIKRQMQHLDMIAPVLEDMEDEFQQTRNMVRSDRAAIRSLEYCRRAVTDLETLVEDMQLQVATAKKGKRTVAKFKVTLKKGVLQQYYERLGSALQLLNLSQQTYLM</sequence>
<name>A0A9P5HIH8_9HYPO</name>
<dbReference type="OrthoDB" id="3200163at2759"/>
<proteinExistence type="predicted"/>
<reference evidence="2" key="1">
    <citation type="submission" date="2020-03" db="EMBL/GenBank/DDBJ databases">
        <title>Draft Genome Sequence of Cylindrodendrum hubeiense.</title>
        <authorList>
            <person name="Buettner E."/>
            <person name="Kellner H."/>
        </authorList>
    </citation>
    <scope>NUCLEOTIDE SEQUENCE</scope>
    <source>
        <strain evidence="2">IHI 201604</strain>
    </source>
</reference>
<dbReference type="AlphaFoldDB" id="A0A9P5HIH8"/>